<evidence type="ECO:0008006" key="13">
    <source>
        <dbReference type="Google" id="ProtNLM"/>
    </source>
</evidence>
<sequence length="516" mass="58865">MLQGVIDTHQASLRGILATGALVIFVALFLATFQFQVLCLPLINGRKRFELSLTNSKKRYYADAKGFIQSGFSQSKNGFYAITENGRELILAPKFADDIRNDKRFNFHTYREHTMLPNVAGLDLFQLNDLGKKILSHVIGYRLTHNLVNLIQPLSEEAEDSLQKIWTDSREWHEVPLRNSLLAVISQQSSRVFLGKEFCRDPTWLKINTDITVLAFRAVQELRVYPNLLRPVVGWFLPACRVLRSEVRKARKIIEPIVQKRRDYKAACLREQTNPEQFLDTIEWAEECAGSQAYDPTVTQLTIALSAMHNTSDFLTQLVFDLCERPNLIEDLRQEIISVRKKHPWGKATIHHLKLMDSVMKESQRLKPIGLVNMRRRAENSVELADGLIIRKGDLLMISSANQWNPAIYPDPDQFDGYRFYNMRQTPDKKNLSHFVSTNVNHIGFGHGRHACPGRFFAAAETKVALCHILLKYDFKLVGEAPPKILAIGSITSANPFAKIAIRRREEEVSLGVSEP</sequence>
<dbReference type="SUPFAM" id="SSF48264">
    <property type="entry name" value="Cytochrome P450"/>
    <property type="match status" value="1"/>
</dbReference>
<dbReference type="InterPro" id="IPR036396">
    <property type="entry name" value="Cyt_P450_sf"/>
</dbReference>
<dbReference type="Proteomes" id="UP001219568">
    <property type="component" value="Unassembled WGS sequence"/>
</dbReference>
<name>A0AAD6NDR2_PENCN</name>
<evidence type="ECO:0000256" key="3">
    <source>
        <dbReference type="ARBA" id="ARBA00022617"/>
    </source>
</evidence>
<feature type="binding site" description="axial binding residue" evidence="8">
    <location>
        <position position="452"/>
    </location>
    <ligand>
        <name>heme</name>
        <dbReference type="ChEBI" id="CHEBI:30413"/>
    </ligand>
    <ligandPart>
        <name>Fe</name>
        <dbReference type="ChEBI" id="CHEBI:18248"/>
    </ligandPart>
</feature>
<keyword evidence="12" id="KW-1185">Reference proteome</keyword>
<feature type="transmembrane region" description="Helical" evidence="10">
    <location>
        <begin position="20"/>
        <end position="43"/>
    </location>
</feature>
<evidence type="ECO:0000256" key="7">
    <source>
        <dbReference type="ARBA" id="ARBA00023033"/>
    </source>
</evidence>
<dbReference type="PRINTS" id="PR00465">
    <property type="entry name" value="EP450IV"/>
</dbReference>
<dbReference type="InterPro" id="IPR001128">
    <property type="entry name" value="Cyt_P450"/>
</dbReference>
<keyword evidence="3 8" id="KW-0349">Heme</keyword>
<reference evidence="11" key="2">
    <citation type="submission" date="2023-01" db="EMBL/GenBank/DDBJ databases">
        <authorList>
            <person name="Petersen C."/>
        </authorList>
    </citation>
    <scope>NUCLEOTIDE SEQUENCE</scope>
    <source>
        <strain evidence="11">IBT 15450</strain>
    </source>
</reference>
<evidence type="ECO:0000256" key="2">
    <source>
        <dbReference type="ARBA" id="ARBA00010617"/>
    </source>
</evidence>
<evidence type="ECO:0000256" key="4">
    <source>
        <dbReference type="ARBA" id="ARBA00022723"/>
    </source>
</evidence>
<evidence type="ECO:0000256" key="10">
    <source>
        <dbReference type="SAM" id="Phobius"/>
    </source>
</evidence>
<dbReference type="CDD" id="cd11041">
    <property type="entry name" value="CYP503A1-like"/>
    <property type="match status" value="1"/>
</dbReference>
<evidence type="ECO:0000256" key="9">
    <source>
        <dbReference type="RuleBase" id="RU000461"/>
    </source>
</evidence>
<keyword evidence="6 8" id="KW-0408">Iron</keyword>
<evidence type="ECO:0000256" key="8">
    <source>
        <dbReference type="PIRSR" id="PIRSR602403-1"/>
    </source>
</evidence>
<dbReference type="PANTHER" id="PTHR46206">
    <property type="entry name" value="CYTOCHROME P450"/>
    <property type="match status" value="1"/>
</dbReference>
<evidence type="ECO:0000313" key="11">
    <source>
        <dbReference type="EMBL" id="KAJ6056922.1"/>
    </source>
</evidence>
<keyword evidence="4 8" id="KW-0479">Metal-binding</keyword>
<dbReference type="EMBL" id="JAQJZL010000001">
    <property type="protein sequence ID" value="KAJ6056922.1"/>
    <property type="molecule type" value="Genomic_DNA"/>
</dbReference>
<proteinExistence type="inferred from homology"/>
<dbReference type="AlphaFoldDB" id="A0AAD6NDR2"/>
<keyword evidence="10" id="KW-1133">Transmembrane helix</keyword>
<dbReference type="InterPro" id="IPR017972">
    <property type="entry name" value="Cyt_P450_CS"/>
</dbReference>
<dbReference type="GO" id="GO:0004497">
    <property type="term" value="F:monooxygenase activity"/>
    <property type="evidence" value="ECO:0007669"/>
    <property type="project" value="UniProtKB-KW"/>
</dbReference>
<evidence type="ECO:0000256" key="6">
    <source>
        <dbReference type="ARBA" id="ARBA00023004"/>
    </source>
</evidence>
<accession>A0AAD6NDR2</accession>
<keyword evidence="7 9" id="KW-0503">Monooxygenase</keyword>
<reference evidence="11" key="1">
    <citation type="journal article" date="2023" name="IMA Fungus">
        <title>Comparative genomic study of the Penicillium genus elucidates a diverse pangenome and 15 lateral gene transfer events.</title>
        <authorList>
            <person name="Petersen C."/>
            <person name="Sorensen T."/>
            <person name="Nielsen M.R."/>
            <person name="Sondergaard T.E."/>
            <person name="Sorensen J.L."/>
            <person name="Fitzpatrick D.A."/>
            <person name="Frisvad J.C."/>
            <person name="Nielsen K.L."/>
        </authorList>
    </citation>
    <scope>NUCLEOTIDE SEQUENCE</scope>
    <source>
        <strain evidence="11">IBT 15450</strain>
    </source>
</reference>
<comment type="similarity">
    <text evidence="2 9">Belongs to the cytochrome P450 family.</text>
</comment>
<dbReference type="GO" id="GO:0020037">
    <property type="term" value="F:heme binding"/>
    <property type="evidence" value="ECO:0007669"/>
    <property type="project" value="InterPro"/>
</dbReference>
<keyword evidence="10" id="KW-0472">Membrane</keyword>
<gene>
    <name evidence="11" type="ORF">N7460_000196</name>
</gene>
<evidence type="ECO:0000313" key="12">
    <source>
        <dbReference type="Proteomes" id="UP001219568"/>
    </source>
</evidence>
<dbReference type="Pfam" id="PF00067">
    <property type="entry name" value="p450"/>
    <property type="match status" value="1"/>
</dbReference>
<comment type="cofactor">
    <cofactor evidence="1 8">
        <name>heme</name>
        <dbReference type="ChEBI" id="CHEBI:30413"/>
    </cofactor>
</comment>
<keyword evidence="10" id="KW-0812">Transmembrane</keyword>
<dbReference type="GO" id="GO:0043386">
    <property type="term" value="P:mycotoxin biosynthetic process"/>
    <property type="evidence" value="ECO:0007669"/>
    <property type="project" value="UniProtKB-ARBA"/>
</dbReference>
<dbReference type="PROSITE" id="PS00086">
    <property type="entry name" value="CYTOCHROME_P450"/>
    <property type="match status" value="1"/>
</dbReference>
<organism evidence="11 12">
    <name type="scientific">Penicillium canescens</name>
    <dbReference type="NCBI Taxonomy" id="5083"/>
    <lineage>
        <taxon>Eukaryota</taxon>
        <taxon>Fungi</taxon>
        <taxon>Dikarya</taxon>
        <taxon>Ascomycota</taxon>
        <taxon>Pezizomycotina</taxon>
        <taxon>Eurotiomycetes</taxon>
        <taxon>Eurotiomycetidae</taxon>
        <taxon>Eurotiales</taxon>
        <taxon>Aspergillaceae</taxon>
        <taxon>Penicillium</taxon>
    </lineage>
</organism>
<protein>
    <recommendedName>
        <fullName evidence="13">Cytochrome P450</fullName>
    </recommendedName>
</protein>
<dbReference type="InterPro" id="IPR002403">
    <property type="entry name" value="Cyt_P450_E_grp-IV"/>
</dbReference>
<keyword evidence="5 9" id="KW-0560">Oxidoreductase</keyword>
<dbReference type="GO" id="GO:0016705">
    <property type="term" value="F:oxidoreductase activity, acting on paired donors, with incorporation or reduction of molecular oxygen"/>
    <property type="evidence" value="ECO:0007669"/>
    <property type="project" value="InterPro"/>
</dbReference>
<dbReference type="Gene3D" id="1.10.630.10">
    <property type="entry name" value="Cytochrome P450"/>
    <property type="match status" value="1"/>
</dbReference>
<dbReference type="PANTHER" id="PTHR46206:SF2">
    <property type="entry name" value="CYTOCHROME P450 MONOOXYGENASE AUSG-RELATED"/>
    <property type="match status" value="1"/>
</dbReference>
<evidence type="ECO:0000256" key="5">
    <source>
        <dbReference type="ARBA" id="ARBA00023002"/>
    </source>
</evidence>
<comment type="caution">
    <text evidence="11">The sequence shown here is derived from an EMBL/GenBank/DDBJ whole genome shotgun (WGS) entry which is preliminary data.</text>
</comment>
<evidence type="ECO:0000256" key="1">
    <source>
        <dbReference type="ARBA" id="ARBA00001971"/>
    </source>
</evidence>
<dbReference type="GO" id="GO:0005506">
    <property type="term" value="F:iron ion binding"/>
    <property type="evidence" value="ECO:0007669"/>
    <property type="project" value="InterPro"/>
</dbReference>